<protein>
    <recommendedName>
        <fullName evidence="6">Shikimate dehydrogenase (NADP(+))</fullName>
        <shortName evidence="6">SDH</shortName>
        <ecNumber evidence="6">1.1.1.25</ecNumber>
    </recommendedName>
</protein>
<dbReference type="InterPro" id="IPR046346">
    <property type="entry name" value="Aminoacid_DH-like_N_sf"/>
</dbReference>
<feature type="binding site" evidence="6">
    <location>
        <begin position="22"/>
        <end position="24"/>
    </location>
    <ligand>
        <name>shikimate</name>
        <dbReference type="ChEBI" id="CHEBI:36208"/>
    </ligand>
</feature>
<dbReference type="PANTHER" id="PTHR21089">
    <property type="entry name" value="SHIKIMATE DEHYDROGENASE"/>
    <property type="match status" value="1"/>
</dbReference>
<evidence type="ECO:0000256" key="2">
    <source>
        <dbReference type="ARBA" id="ARBA00022605"/>
    </source>
</evidence>
<evidence type="ECO:0000256" key="3">
    <source>
        <dbReference type="ARBA" id="ARBA00023002"/>
    </source>
</evidence>
<dbReference type="GO" id="GO:0009073">
    <property type="term" value="P:aromatic amino acid family biosynthetic process"/>
    <property type="evidence" value="ECO:0007669"/>
    <property type="project" value="UniProtKB-KW"/>
</dbReference>
<feature type="binding site" evidence="6">
    <location>
        <position position="232"/>
    </location>
    <ligand>
        <name>shikimate</name>
        <dbReference type="ChEBI" id="CHEBI:36208"/>
    </ligand>
</feature>
<comment type="caution">
    <text evidence="6">Lacks conserved residue(s) required for the propagation of feature annotation.</text>
</comment>
<evidence type="ECO:0000313" key="9">
    <source>
        <dbReference type="Proteomes" id="UP000321523"/>
    </source>
</evidence>
<evidence type="ECO:0000313" key="8">
    <source>
        <dbReference type="EMBL" id="GEO43098.1"/>
    </source>
</evidence>
<dbReference type="GO" id="GO:0050661">
    <property type="term" value="F:NADP binding"/>
    <property type="evidence" value="ECO:0007669"/>
    <property type="project" value="TreeGrafter"/>
</dbReference>
<dbReference type="GO" id="GO:0005829">
    <property type="term" value="C:cytosol"/>
    <property type="evidence" value="ECO:0007669"/>
    <property type="project" value="TreeGrafter"/>
</dbReference>
<comment type="pathway">
    <text evidence="5">Aromatic compound metabolism; 3,4-dihydroxybenzoate biosynthesis; 3-dehydroquinate from D-quinate (NAD(+) route).</text>
</comment>
<proteinExistence type="inferred from homology"/>
<evidence type="ECO:0000256" key="5">
    <source>
        <dbReference type="ARBA" id="ARBA00060613"/>
    </source>
</evidence>
<dbReference type="Gene3D" id="3.40.50.10860">
    <property type="entry name" value="Leucine Dehydrogenase, chain A, domain 1"/>
    <property type="match status" value="1"/>
</dbReference>
<dbReference type="CDD" id="cd01065">
    <property type="entry name" value="NAD_bind_Shikimate_DH"/>
    <property type="match status" value="1"/>
</dbReference>
<dbReference type="HAMAP" id="MF_00222">
    <property type="entry name" value="Shikimate_DH_AroE"/>
    <property type="match status" value="1"/>
</dbReference>
<dbReference type="InterPro" id="IPR022893">
    <property type="entry name" value="Shikimate_DH_fam"/>
</dbReference>
<dbReference type="FunFam" id="3.40.50.720:FF:000086">
    <property type="entry name" value="Quinate/shikimate dehydrogenase"/>
    <property type="match status" value="1"/>
</dbReference>
<dbReference type="NCBIfam" id="NF009201">
    <property type="entry name" value="PRK12549.1"/>
    <property type="match status" value="1"/>
</dbReference>
<accession>A0A512E303</accession>
<organism evidence="8 9">
    <name type="scientific">Skermanella aerolata</name>
    <dbReference type="NCBI Taxonomy" id="393310"/>
    <lineage>
        <taxon>Bacteria</taxon>
        <taxon>Pseudomonadati</taxon>
        <taxon>Pseudomonadota</taxon>
        <taxon>Alphaproteobacteria</taxon>
        <taxon>Rhodospirillales</taxon>
        <taxon>Azospirillaceae</taxon>
        <taxon>Skermanella</taxon>
    </lineage>
</organism>
<keyword evidence="6" id="KW-0521">NADP</keyword>
<keyword evidence="9" id="KW-1185">Reference proteome</keyword>
<feature type="binding site" evidence="6">
    <location>
        <position position="260"/>
    </location>
    <ligand>
        <name>shikimate</name>
        <dbReference type="ChEBI" id="CHEBI:36208"/>
    </ligand>
</feature>
<feature type="domain" description="Shikimate dehydrogenase substrate binding N-terminal" evidence="7">
    <location>
        <begin position="14"/>
        <end position="101"/>
    </location>
</feature>
<feature type="binding site" evidence="6">
    <location>
        <position position="90"/>
    </location>
    <ligand>
        <name>NADP(+)</name>
        <dbReference type="ChEBI" id="CHEBI:58349"/>
    </ligand>
</feature>
<dbReference type="SUPFAM" id="SSF51735">
    <property type="entry name" value="NAD(P)-binding Rossmann-fold domains"/>
    <property type="match status" value="1"/>
</dbReference>
<dbReference type="GO" id="GO:0004764">
    <property type="term" value="F:shikimate 3-dehydrogenase (NADP+) activity"/>
    <property type="evidence" value="ECO:0007669"/>
    <property type="project" value="UniProtKB-UniRule"/>
</dbReference>
<dbReference type="SUPFAM" id="SSF53223">
    <property type="entry name" value="Aminoacid dehydrogenase-like, N-terminal domain"/>
    <property type="match status" value="1"/>
</dbReference>
<evidence type="ECO:0000256" key="4">
    <source>
        <dbReference type="ARBA" id="ARBA00023141"/>
    </source>
</evidence>
<comment type="similarity">
    <text evidence="6">Belongs to the shikimate dehydrogenase family.</text>
</comment>
<feature type="binding site" evidence="6">
    <location>
        <position position="230"/>
    </location>
    <ligand>
        <name>NADP(+)</name>
        <dbReference type="ChEBI" id="CHEBI:58349"/>
    </ligand>
</feature>
<keyword evidence="3 6" id="KW-0560">Oxidoreductase</keyword>
<comment type="function">
    <text evidence="6">Involved in the biosynthesis of the chorismate, which leads to the biosynthesis of aromatic amino acids. Catalyzes the reversible NADPH linked reduction of 3-dehydroshikimate (DHSA) to yield shikimate (SA).</text>
</comment>
<dbReference type="EMBL" id="BJYZ01000062">
    <property type="protein sequence ID" value="GEO43098.1"/>
    <property type="molecule type" value="Genomic_DNA"/>
</dbReference>
<feature type="binding site" evidence="6">
    <location>
        <position position="114"/>
    </location>
    <ligand>
        <name>shikimate</name>
        <dbReference type="ChEBI" id="CHEBI:36208"/>
    </ligand>
</feature>
<sequence>MTDTSSQPAFLAGLIGSGIQASRTPSMHEREGAEQGVRYVYRIIDIDKLGLGVEALPELLTAAQRMGFNGLNITYPCKQAIIPLLDELSDDASQLGAVNTVVFKDGRSYGHNTDWWGFAEGFKRGLPDVKRDRAVQLGAGGAGAAVAHAALNLGVGQLAIFDMDSARAAGLAADLSARFGEGRAVAGTDLASSVAEADGLIHCTPTGMAKLPGMPLPAEMLHPALWVAEIVYFPLETELLRVARGLGCRTLDGGGMAVFQAVGAFQLITGIEPDAERMRRHFLSM</sequence>
<comment type="subunit">
    <text evidence="6">Homodimer.</text>
</comment>
<dbReference type="GO" id="GO:0009423">
    <property type="term" value="P:chorismate biosynthetic process"/>
    <property type="evidence" value="ECO:0007669"/>
    <property type="project" value="UniProtKB-UniRule"/>
</dbReference>
<feature type="binding site" evidence="6">
    <location>
        <position position="74"/>
    </location>
    <ligand>
        <name>shikimate</name>
        <dbReference type="ChEBI" id="CHEBI:36208"/>
    </ligand>
</feature>
<comment type="pathway">
    <text evidence="1 6">Metabolic intermediate biosynthesis; chorismate biosynthesis; chorismate from D-erythrose 4-phosphate and phosphoenolpyruvate: step 4/7.</text>
</comment>
<feature type="active site" description="Proton acceptor" evidence="6">
    <location>
        <position position="78"/>
    </location>
</feature>
<comment type="catalytic activity">
    <reaction evidence="6">
        <text>shikimate + NADP(+) = 3-dehydroshikimate + NADPH + H(+)</text>
        <dbReference type="Rhea" id="RHEA:17737"/>
        <dbReference type="ChEBI" id="CHEBI:15378"/>
        <dbReference type="ChEBI" id="CHEBI:16630"/>
        <dbReference type="ChEBI" id="CHEBI:36208"/>
        <dbReference type="ChEBI" id="CHEBI:57783"/>
        <dbReference type="ChEBI" id="CHEBI:58349"/>
        <dbReference type="EC" id="1.1.1.25"/>
    </reaction>
</comment>
<evidence type="ECO:0000256" key="6">
    <source>
        <dbReference type="HAMAP-Rule" id="MF_00222"/>
    </source>
</evidence>
<keyword evidence="4 6" id="KW-0057">Aromatic amino acid biosynthesis</keyword>
<feature type="binding site" evidence="6">
    <location>
        <position position="99"/>
    </location>
    <ligand>
        <name>shikimate</name>
        <dbReference type="ChEBI" id="CHEBI:36208"/>
    </ligand>
</feature>
<feature type="binding site" evidence="6">
    <location>
        <begin position="138"/>
        <end position="142"/>
    </location>
    <ligand>
        <name>NADP(+)</name>
        <dbReference type="ChEBI" id="CHEBI:58349"/>
    </ligand>
</feature>
<dbReference type="RefSeq" id="WP_044436970.1">
    <property type="nucleotide sequence ID" value="NZ_BJYZ01000062.1"/>
</dbReference>
<dbReference type="AlphaFoldDB" id="A0A512E303"/>
<dbReference type="InterPro" id="IPR036291">
    <property type="entry name" value="NAD(P)-bd_dom_sf"/>
</dbReference>
<dbReference type="Pfam" id="PF08501">
    <property type="entry name" value="Shikimate_dh_N"/>
    <property type="match status" value="1"/>
</dbReference>
<gene>
    <name evidence="8" type="primary">aroE_2</name>
    <name evidence="6" type="synonym">aroE</name>
    <name evidence="8" type="ORF">SAE02_72460</name>
</gene>
<evidence type="ECO:0000256" key="1">
    <source>
        <dbReference type="ARBA" id="ARBA00004871"/>
    </source>
</evidence>
<dbReference type="EC" id="1.1.1.25" evidence="6"/>
<dbReference type="GO" id="GO:0008652">
    <property type="term" value="P:amino acid biosynthetic process"/>
    <property type="evidence" value="ECO:0007669"/>
    <property type="project" value="UniProtKB-KW"/>
</dbReference>
<dbReference type="Gene3D" id="3.40.50.720">
    <property type="entry name" value="NAD(P)-binding Rossmann-like Domain"/>
    <property type="match status" value="1"/>
</dbReference>
<dbReference type="UniPathway" id="UPA00053">
    <property type="reaction ID" value="UER00087"/>
</dbReference>
<dbReference type="PANTHER" id="PTHR21089:SF1">
    <property type="entry name" value="BIFUNCTIONAL 3-DEHYDROQUINATE DEHYDRATASE_SHIKIMATE DEHYDROGENASE, CHLOROPLASTIC"/>
    <property type="match status" value="1"/>
</dbReference>
<reference evidence="8 9" key="1">
    <citation type="submission" date="2019-07" db="EMBL/GenBank/DDBJ databases">
        <title>Whole genome shotgun sequence of Skermanella aerolata NBRC 106429.</title>
        <authorList>
            <person name="Hosoyama A."/>
            <person name="Uohara A."/>
            <person name="Ohji S."/>
            <person name="Ichikawa N."/>
        </authorList>
    </citation>
    <scope>NUCLEOTIDE SEQUENCE [LARGE SCALE GENOMIC DNA]</scope>
    <source>
        <strain evidence="8 9">NBRC 106429</strain>
    </source>
</reference>
<name>A0A512E303_9PROT</name>
<keyword evidence="2 6" id="KW-0028">Amino-acid biosynthesis</keyword>
<dbReference type="Proteomes" id="UP000321523">
    <property type="component" value="Unassembled WGS sequence"/>
</dbReference>
<dbReference type="OrthoDB" id="9792692at2"/>
<dbReference type="GO" id="GO:0019632">
    <property type="term" value="P:shikimate metabolic process"/>
    <property type="evidence" value="ECO:0007669"/>
    <property type="project" value="TreeGrafter"/>
</dbReference>
<dbReference type="InterPro" id="IPR013708">
    <property type="entry name" value="Shikimate_DH-bd_N"/>
</dbReference>
<feature type="binding site" evidence="6">
    <location>
        <position position="253"/>
    </location>
    <ligand>
        <name>NADP(+)</name>
        <dbReference type="ChEBI" id="CHEBI:58349"/>
    </ligand>
</feature>
<comment type="caution">
    <text evidence="8">The sequence shown here is derived from an EMBL/GenBank/DDBJ whole genome shotgun (WGS) entry which is preliminary data.</text>
</comment>
<evidence type="ECO:0000259" key="7">
    <source>
        <dbReference type="Pfam" id="PF08501"/>
    </source>
</evidence>